<dbReference type="InterPro" id="IPR003594">
    <property type="entry name" value="HATPase_dom"/>
</dbReference>
<comment type="subcellular location">
    <subcellularLocation>
        <location evidence="2">Membrane</location>
    </subcellularLocation>
</comment>
<dbReference type="InterPro" id="IPR004358">
    <property type="entry name" value="Sig_transdc_His_kin-like_C"/>
</dbReference>
<protein>
    <recommendedName>
        <fullName evidence="3">histidine kinase</fullName>
        <ecNumber evidence="3">2.7.13.3</ecNumber>
    </recommendedName>
</protein>
<keyword evidence="4" id="KW-0597">Phosphoprotein</keyword>
<dbReference type="InterPro" id="IPR003661">
    <property type="entry name" value="HisK_dim/P_dom"/>
</dbReference>
<dbReference type="Proteomes" id="UP000426246">
    <property type="component" value="Chromosome"/>
</dbReference>
<dbReference type="GO" id="GO:0016036">
    <property type="term" value="P:cellular response to phosphate starvation"/>
    <property type="evidence" value="ECO:0007669"/>
    <property type="project" value="TreeGrafter"/>
</dbReference>
<dbReference type="FunFam" id="3.30.565.10:FF:000013">
    <property type="entry name" value="Two-component sensor histidine kinase"/>
    <property type="match status" value="1"/>
</dbReference>
<gene>
    <name evidence="14" type="ORF">EHS13_17445</name>
</gene>
<dbReference type="PANTHER" id="PTHR45453">
    <property type="entry name" value="PHOSPHATE REGULON SENSOR PROTEIN PHOR"/>
    <property type="match status" value="1"/>
</dbReference>
<comment type="catalytic activity">
    <reaction evidence="1">
        <text>ATP + protein L-histidine = ADP + protein N-phospho-L-histidine.</text>
        <dbReference type="EC" id="2.7.13.3"/>
    </reaction>
</comment>
<dbReference type="InterPro" id="IPR005467">
    <property type="entry name" value="His_kinase_dom"/>
</dbReference>
<keyword evidence="9" id="KW-0067">ATP-binding</keyword>
<dbReference type="Pfam" id="PF02518">
    <property type="entry name" value="HATPase_c"/>
    <property type="match status" value="1"/>
</dbReference>
<keyword evidence="12" id="KW-0472">Membrane</keyword>
<dbReference type="SMART" id="SM00387">
    <property type="entry name" value="HATPase_c"/>
    <property type="match status" value="1"/>
</dbReference>
<evidence type="ECO:0000313" key="15">
    <source>
        <dbReference type="Proteomes" id="UP000426246"/>
    </source>
</evidence>
<organism evidence="14 15">
    <name type="scientific">Paenibacillus psychroresistens</name>
    <dbReference type="NCBI Taxonomy" id="1778678"/>
    <lineage>
        <taxon>Bacteria</taxon>
        <taxon>Bacillati</taxon>
        <taxon>Bacillota</taxon>
        <taxon>Bacilli</taxon>
        <taxon>Bacillales</taxon>
        <taxon>Paenibacillaceae</taxon>
        <taxon>Paenibacillus</taxon>
    </lineage>
</organism>
<proteinExistence type="predicted"/>
<dbReference type="GO" id="GO:0005886">
    <property type="term" value="C:plasma membrane"/>
    <property type="evidence" value="ECO:0007669"/>
    <property type="project" value="TreeGrafter"/>
</dbReference>
<dbReference type="InterPro" id="IPR036097">
    <property type="entry name" value="HisK_dim/P_sf"/>
</dbReference>
<evidence type="ECO:0000313" key="14">
    <source>
        <dbReference type="EMBL" id="QGQ96543.1"/>
    </source>
</evidence>
<dbReference type="SUPFAM" id="SSF55874">
    <property type="entry name" value="ATPase domain of HSP90 chaperone/DNA topoisomerase II/histidine kinase"/>
    <property type="match status" value="1"/>
</dbReference>
<dbReference type="Gene3D" id="1.10.287.130">
    <property type="match status" value="1"/>
</dbReference>
<evidence type="ECO:0000256" key="10">
    <source>
        <dbReference type="ARBA" id="ARBA00022989"/>
    </source>
</evidence>
<dbReference type="GO" id="GO:0004721">
    <property type="term" value="F:phosphoprotein phosphatase activity"/>
    <property type="evidence" value="ECO:0007669"/>
    <property type="project" value="TreeGrafter"/>
</dbReference>
<dbReference type="GO" id="GO:0005524">
    <property type="term" value="F:ATP binding"/>
    <property type="evidence" value="ECO:0007669"/>
    <property type="project" value="UniProtKB-KW"/>
</dbReference>
<accession>A0A6B8RLX4</accession>
<dbReference type="Pfam" id="PF00512">
    <property type="entry name" value="HisKA"/>
    <property type="match status" value="1"/>
</dbReference>
<keyword evidence="10" id="KW-1133">Transmembrane helix</keyword>
<keyword evidence="8 14" id="KW-0418">Kinase</keyword>
<dbReference type="PRINTS" id="PR00344">
    <property type="entry name" value="BCTRLSENSOR"/>
</dbReference>
<evidence type="ECO:0000256" key="9">
    <source>
        <dbReference type="ARBA" id="ARBA00022840"/>
    </source>
</evidence>
<keyword evidence="5" id="KW-0808">Transferase</keyword>
<evidence type="ECO:0000256" key="3">
    <source>
        <dbReference type="ARBA" id="ARBA00012438"/>
    </source>
</evidence>
<evidence type="ECO:0000259" key="13">
    <source>
        <dbReference type="PROSITE" id="PS50109"/>
    </source>
</evidence>
<dbReference type="EMBL" id="CP034235">
    <property type="protein sequence ID" value="QGQ96543.1"/>
    <property type="molecule type" value="Genomic_DNA"/>
</dbReference>
<reference evidence="15" key="1">
    <citation type="submission" date="2018-11" db="EMBL/GenBank/DDBJ databases">
        <title>Complete genome sequence of Paenibacillus sp. ML311-T8.</title>
        <authorList>
            <person name="Nam Y.-D."/>
            <person name="Kang J."/>
            <person name="Chung W.-H."/>
            <person name="Park Y.S."/>
        </authorList>
    </citation>
    <scope>NUCLEOTIDE SEQUENCE [LARGE SCALE GENOMIC DNA]</scope>
    <source>
        <strain evidence="15">ML311-T8</strain>
    </source>
</reference>
<dbReference type="EC" id="2.7.13.3" evidence="3"/>
<dbReference type="Gene3D" id="3.30.565.10">
    <property type="entry name" value="Histidine kinase-like ATPase, C-terminal domain"/>
    <property type="match status" value="1"/>
</dbReference>
<evidence type="ECO:0000256" key="4">
    <source>
        <dbReference type="ARBA" id="ARBA00022553"/>
    </source>
</evidence>
<keyword evidence="15" id="KW-1185">Reference proteome</keyword>
<keyword evidence="6" id="KW-0812">Transmembrane</keyword>
<keyword evidence="11" id="KW-0902">Two-component regulatory system</keyword>
<dbReference type="InterPro" id="IPR036890">
    <property type="entry name" value="HATPase_C_sf"/>
</dbReference>
<evidence type="ECO:0000256" key="2">
    <source>
        <dbReference type="ARBA" id="ARBA00004370"/>
    </source>
</evidence>
<dbReference type="KEGG" id="ppsc:EHS13_17445"/>
<evidence type="ECO:0000256" key="11">
    <source>
        <dbReference type="ARBA" id="ARBA00023012"/>
    </source>
</evidence>
<evidence type="ECO:0000256" key="8">
    <source>
        <dbReference type="ARBA" id="ARBA00022777"/>
    </source>
</evidence>
<dbReference type="AlphaFoldDB" id="A0A6B8RLX4"/>
<dbReference type="SMART" id="SM00388">
    <property type="entry name" value="HisKA"/>
    <property type="match status" value="1"/>
</dbReference>
<keyword evidence="7" id="KW-0547">Nucleotide-binding</keyword>
<evidence type="ECO:0000256" key="7">
    <source>
        <dbReference type="ARBA" id="ARBA00022741"/>
    </source>
</evidence>
<dbReference type="PROSITE" id="PS50109">
    <property type="entry name" value="HIS_KIN"/>
    <property type="match status" value="1"/>
</dbReference>
<evidence type="ECO:0000256" key="6">
    <source>
        <dbReference type="ARBA" id="ARBA00022692"/>
    </source>
</evidence>
<evidence type="ECO:0000256" key="12">
    <source>
        <dbReference type="ARBA" id="ARBA00023136"/>
    </source>
</evidence>
<dbReference type="SUPFAM" id="SSF47384">
    <property type="entry name" value="Homodimeric domain of signal transducing histidine kinase"/>
    <property type="match status" value="1"/>
</dbReference>
<evidence type="ECO:0000256" key="1">
    <source>
        <dbReference type="ARBA" id="ARBA00000085"/>
    </source>
</evidence>
<dbReference type="CDD" id="cd00082">
    <property type="entry name" value="HisKA"/>
    <property type="match status" value="1"/>
</dbReference>
<sequence>MWIPILLIVLIILCLFFLLQSLRLHNEIKKITWTTKEIQSGNFNLRYRMHTSWKSMEGLAGELNRLMNYIQGTFERTQFLEQEHKRMIANISHDLRTPLTSLLGYMEALQNDKSLKTDEREKFLRIAADKGNTLLFLLQDFFELAKLEVDNIEIELQQVDLTKVVQEALLGLYPEFTKAEITPLVDISDAPYYVRGDSVYLRRILDNLLSNALRYGHDGKEIGIAFHEESGLVRVEVWDRGKGISVEDLPHVFERLYTGEASRNASLRGTGLGLTIVKNLVEKQGGQITVSSSPGERTVFSFYITKA</sequence>
<dbReference type="GO" id="GO:0000155">
    <property type="term" value="F:phosphorelay sensor kinase activity"/>
    <property type="evidence" value="ECO:0007669"/>
    <property type="project" value="InterPro"/>
</dbReference>
<name>A0A6B8RLX4_9BACL</name>
<dbReference type="PANTHER" id="PTHR45453:SF1">
    <property type="entry name" value="PHOSPHATE REGULON SENSOR PROTEIN PHOR"/>
    <property type="match status" value="1"/>
</dbReference>
<feature type="domain" description="Histidine kinase" evidence="13">
    <location>
        <begin position="90"/>
        <end position="307"/>
    </location>
</feature>
<evidence type="ECO:0000256" key="5">
    <source>
        <dbReference type="ARBA" id="ARBA00022679"/>
    </source>
</evidence>
<dbReference type="InterPro" id="IPR050351">
    <property type="entry name" value="BphY/WalK/GraS-like"/>
</dbReference>